<evidence type="ECO:0000313" key="1">
    <source>
        <dbReference type="EMBL" id="CAI9718516.1"/>
    </source>
</evidence>
<gene>
    <name evidence="1" type="ORF">OCTVUL_1B028776</name>
</gene>
<dbReference type="Proteomes" id="UP001162480">
    <property type="component" value="Chromosome 2"/>
</dbReference>
<protein>
    <submittedName>
        <fullName evidence="1">Uncharacterized protein</fullName>
    </submittedName>
</protein>
<evidence type="ECO:0000313" key="2">
    <source>
        <dbReference type="Proteomes" id="UP001162480"/>
    </source>
</evidence>
<dbReference type="EMBL" id="OX597815">
    <property type="protein sequence ID" value="CAI9718516.1"/>
    <property type="molecule type" value="Genomic_DNA"/>
</dbReference>
<organism evidence="1 2">
    <name type="scientific">Octopus vulgaris</name>
    <name type="common">Common octopus</name>
    <dbReference type="NCBI Taxonomy" id="6645"/>
    <lineage>
        <taxon>Eukaryota</taxon>
        <taxon>Metazoa</taxon>
        <taxon>Spiralia</taxon>
        <taxon>Lophotrochozoa</taxon>
        <taxon>Mollusca</taxon>
        <taxon>Cephalopoda</taxon>
        <taxon>Coleoidea</taxon>
        <taxon>Octopodiformes</taxon>
        <taxon>Octopoda</taxon>
        <taxon>Incirrata</taxon>
        <taxon>Octopodidae</taxon>
        <taxon>Octopus</taxon>
    </lineage>
</organism>
<accession>A0AA36ALT8</accession>
<proteinExistence type="predicted"/>
<dbReference type="AlphaFoldDB" id="A0AA36ALT8"/>
<keyword evidence="2" id="KW-1185">Reference proteome</keyword>
<name>A0AA36ALT8_OCTVU</name>
<reference evidence="1" key="1">
    <citation type="submission" date="2023-08" db="EMBL/GenBank/DDBJ databases">
        <authorList>
            <person name="Alioto T."/>
            <person name="Alioto T."/>
            <person name="Gomez Garrido J."/>
        </authorList>
    </citation>
    <scope>NUCLEOTIDE SEQUENCE</scope>
</reference>
<sequence>MQRQGKFDIKSSSFDGEAKPARPWIRLKKEEVRIRSRAELLEMREQWRRQRQSETANLSEYLCNIIDTG</sequence>